<reference evidence="2" key="2">
    <citation type="journal article" date="2015" name="Data Brief">
        <title>Shoot transcriptome of the giant reed, Arundo donax.</title>
        <authorList>
            <person name="Barrero R.A."/>
            <person name="Guerrero F.D."/>
            <person name="Moolhuijzen P."/>
            <person name="Goolsby J.A."/>
            <person name="Tidwell J."/>
            <person name="Bellgard S.E."/>
            <person name="Bellgard M.I."/>
        </authorList>
    </citation>
    <scope>NUCLEOTIDE SEQUENCE</scope>
    <source>
        <tissue evidence="2">Shoot tissue taken approximately 20 cm above the soil surface</tissue>
    </source>
</reference>
<protein>
    <submittedName>
        <fullName evidence="2">Uncharacterized protein</fullName>
    </submittedName>
</protein>
<feature type="compositionally biased region" description="Basic residues" evidence="1">
    <location>
        <begin position="18"/>
        <end position="27"/>
    </location>
</feature>
<name>A0A0A9H5N1_ARUDO</name>
<evidence type="ECO:0000313" key="2">
    <source>
        <dbReference type="EMBL" id="JAE28203.1"/>
    </source>
</evidence>
<accession>A0A0A9H5N1</accession>
<evidence type="ECO:0000256" key="1">
    <source>
        <dbReference type="SAM" id="MobiDB-lite"/>
    </source>
</evidence>
<reference evidence="2" key="1">
    <citation type="submission" date="2014-09" db="EMBL/GenBank/DDBJ databases">
        <authorList>
            <person name="Magalhaes I.L.F."/>
            <person name="Oliveira U."/>
            <person name="Santos F.R."/>
            <person name="Vidigal T.H.D.A."/>
            <person name="Brescovit A.D."/>
            <person name="Santos A.J."/>
        </authorList>
    </citation>
    <scope>NUCLEOTIDE SEQUENCE</scope>
    <source>
        <tissue evidence="2">Shoot tissue taken approximately 20 cm above the soil surface</tissue>
    </source>
</reference>
<sequence>MARVHETEESEETVIKNRTGKLKKPNGNRKLLQY</sequence>
<organism evidence="2">
    <name type="scientific">Arundo donax</name>
    <name type="common">Giant reed</name>
    <name type="synonym">Donax arundinaceus</name>
    <dbReference type="NCBI Taxonomy" id="35708"/>
    <lineage>
        <taxon>Eukaryota</taxon>
        <taxon>Viridiplantae</taxon>
        <taxon>Streptophyta</taxon>
        <taxon>Embryophyta</taxon>
        <taxon>Tracheophyta</taxon>
        <taxon>Spermatophyta</taxon>
        <taxon>Magnoliopsida</taxon>
        <taxon>Liliopsida</taxon>
        <taxon>Poales</taxon>
        <taxon>Poaceae</taxon>
        <taxon>PACMAD clade</taxon>
        <taxon>Arundinoideae</taxon>
        <taxon>Arundineae</taxon>
        <taxon>Arundo</taxon>
    </lineage>
</organism>
<proteinExistence type="predicted"/>
<dbReference type="AlphaFoldDB" id="A0A0A9H5N1"/>
<dbReference type="EMBL" id="GBRH01169693">
    <property type="protein sequence ID" value="JAE28203.1"/>
    <property type="molecule type" value="Transcribed_RNA"/>
</dbReference>
<feature type="region of interest" description="Disordered" evidence="1">
    <location>
        <begin position="1"/>
        <end position="34"/>
    </location>
</feature>